<proteinExistence type="predicted"/>
<dbReference type="Proteomes" id="UP001153269">
    <property type="component" value="Unassembled WGS sequence"/>
</dbReference>
<sequence>MAEQDVPYSQRDVGNSMCRTSHRDSSKDHSFRFAGNVCHCIYRVICGKLVYGLVCSDADMHTARTTTSLAAAELDLCDIAQLLQEEKRQKCEGAAAVHRFLEDGR</sequence>
<feature type="region of interest" description="Disordered" evidence="1">
    <location>
        <begin position="1"/>
        <end position="28"/>
    </location>
</feature>
<reference evidence="2" key="1">
    <citation type="submission" date="2020-03" db="EMBL/GenBank/DDBJ databases">
        <authorList>
            <person name="Weist P."/>
        </authorList>
    </citation>
    <scope>NUCLEOTIDE SEQUENCE</scope>
</reference>
<evidence type="ECO:0000256" key="1">
    <source>
        <dbReference type="SAM" id="MobiDB-lite"/>
    </source>
</evidence>
<comment type="caution">
    <text evidence="2">The sequence shown here is derived from an EMBL/GenBank/DDBJ whole genome shotgun (WGS) entry which is preliminary data.</text>
</comment>
<evidence type="ECO:0000313" key="3">
    <source>
        <dbReference type="Proteomes" id="UP001153269"/>
    </source>
</evidence>
<name>A0A9N7YG67_PLEPL</name>
<evidence type="ECO:0000313" key="2">
    <source>
        <dbReference type="EMBL" id="CAB1424503.1"/>
    </source>
</evidence>
<dbReference type="AlphaFoldDB" id="A0A9N7YG67"/>
<keyword evidence="3" id="KW-1185">Reference proteome</keyword>
<protein>
    <submittedName>
        <fullName evidence="2">Uncharacterized protein</fullName>
    </submittedName>
</protein>
<organism evidence="2 3">
    <name type="scientific">Pleuronectes platessa</name>
    <name type="common">European plaice</name>
    <dbReference type="NCBI Taxonomy" id="8262"/>
    <lineage>
        <taxon>Eukaryota</taxon>
        <taxon>Metazoa</taxon>
        <taxon>Chordata</taxon>
        <taxon>Craniata</taxon>
        <taxon>Vertebrata</taxon>
        <taxon>Euteleostomi</taxon>
        <taxon>Actinopterygii</taxon>
        <taxon>Neopterygii</taxon>
        <taxon>Teleostei</taxon>
        <taxon>Neoteleostei</taxon>
        <taxon>Acanthomorphata</taxon>
        <taxon>Carangaria</taxon>
        <taxon>Pleuronectiformes</taxon>
        <taxon>Pleuronectoidei</taxon>
        <taxon>Pleuronectidae</taxon>
        <taxon>Pleuronectes</taxon>
    </lineage>
</organism>
<dbReference type="EMBL" id="CADEAL010000735">
    <property type="protein sequence ID" value="CAB1424503.1"/>
    <property type="molecule type" value="Genomic_DNA"/>
</dbReference>
<gene>
    <name evidence="2" type="ORF">PLEPLA_LOCUS12428</name>
</gene>
<accession>A0A9N7YG67</accession>